<feature type="transmembrane region" description="Helical" evidence="8">
    <location>
        <begin position="142"/>
        <end position="166"/>
    </location>
</feature>
<dbReference type="EMBL" id="REFO01000010">
    <property type="protein sequence ID" value="RMA97582.1"/>
    <property type="molecule type" value="Genomic_DNA"/>
</dbReference>
<reference evidence="10 11" key="1">
    <citation type="submission" date="2018-10" db="EMBL/GenBank/DDBJ databases">
        <title>Genomic Encyclopedia of Archaeal and Bacterial Type Strains, Phase II (KMG-II): from individual species to whole genera.</title>
        <authorList>
            <person name="Goeker M."/>
        </authorList>
    </citation>
    <scope>NUCLEOTIDE SEQUENCE [LARGE SCALE GENOMIC DNA]</scope>
    <source>
        <strain evidence="10 11">VM1</strain>
    </source>
</reference>
<feature type="domain" description="Cation/H+ exchanger transmembrane" evidence="9">
    <location>
        <begin position="14"/>
        <end position="382"/>
    </location>
</feature>
<organism evidence="10 11">
    <name type="scientific">Hydrogenothermus marinus</name>
    <dbReference type="NCBI Taxonomy" id="133270"/>
    <lineage>
        <taxon>Bacteria</taxon>
        <taxon>Pseudomonadati</taxon>
        <taxon>Aquificota</taxon>
        <taxon>Aquificia</taxon>
        <taxon>Aquificales</taxon>
        <taxon>Hydrogenothermaceae</taxon>
        <taxon>Hydrogenothermus</taxon>
    </lineage>
</organism>
<dbReference type="Gene3D" id="1.20.1530.20">
    <property type="match status" value="1"/>
</dbReference>
<keyword evidence="6" id="KW-0406">Ion transport</keyword>
<dbReference type="GO" id="GO:1902600">
    <property type="term" value="P:proton transmembrane transport"/>
    <property type="evidence" value="ECO:0007669"/>
    <property type="project" value="InterPro"/>
</dbReference>
<feature type="transmembrane region" description="Helical" evidence="8">
    <location>
        <begin position="87"/>
        <end position="105"/>
    </location>
</feature>
<evidence type="ECO:0000259" key="9">
    <source>
        <dbReference type="Pfam" id="PF00999"/>
    </source>
</evidence>
<evidence type="ECO:0000256" key="4">
    <source>
        <dbReference type="ARBA" id="ARBA00022692"/>
    </source>
</evidence>
<feature type="transmembrane region" description="Helical" evidence="8">
    <location>
        <begin position="328"/>
        <end position="350"/>
    </location>
</feature>
<dbReference type="PANTHER" id="PTHR43562">
    <property type="entry name" value="NAPA-TYPE SODIUM/HYDROGEN ANTIPORTER"/>
    <property type="match status" value="1"/>
</dbReference>
<feature type="transmembrane region" description="Helical" evidence="8">
    <location>
        <begin position="28"/>
        <end position="45"/>
    </location>
</feature>
<sequence length="390" mass="44245">MNNVEAILILIVVIGAFFMPIISRRLNLPSPVAEIIFGLFMGLGFKDIIHQTDILNFLGELGFIILMYLAGLEIKFETLKKLPTKEILLYISVIILVILISFLVIYTLNLAYIYLLVLMIIAVGLLFPVLKDAELTSSNLGQSVLIIASIGEVVSLVAISLFFLIAEFGFSEQTLFRLFEISLFFLAVYYLLKIFKLIIWWYPEKFVFLFENDDITETAVRYNFVNMFIFVSLAALLGLEPIIGAFFGGLLLGIIVKEKEKIIEKLSAFGYGFLIPIFFIDVGLKFNLLELLKLDIIYNAFILSILMLVVRFMASIILYFSKFSFKEILIIPFALSMPLTLLVAVATLGYETHLINQKEASSILLTAIISGLIFPWIFKNLVKRLNFIQK</sequence>
<dbReference type="GO" id="GO:0016020">
    <property type="term" value="C:membrane"/>
    <property type="evidence" value="ECO:0007669"/>
    <property type="project" value="UniProtKB-SubCell"/>
</dbReference>
<keyword evidence="7 8" id="KW-0472">Membrane</keyword>
<dbReference type="OrthoDB" id="9793589at2"/>
<proteinExistence type="predicted"/>
<dbReference type="GO" id="GO:0015297">
    <property type="term" value="F:antiporter activity"/>
    <property type="evidence" value="ECO:0007669"/>
    <property type="project" value="UniProtKB-KW"/>
</dbReference>
<evidence type="ECO:0000256" key="5">
    <source>
        <dbReference type="ARBA" id="ARBA00022989"/>
    </source>
</evidence>
<keyword evidence="2" id="KW-0813">Transport</keyword>
<feature type="transmembrane region" description="Helical" evidence="8">
    <location>
        <begin position="296"/>
        <end position="321"/>
    </location>
</feature>
<dbReference type="AlphaFoldDB" id="A0A3M0C3N9"/>
<accession>A0A3M0C3N9</accession>
<feature type="transmembrane region" description="Helical" evidence="8">
    <location>
        <begin position="362"/>
        <end position="382"/>
    </location>
</feature>
<feature type="transmembrane region" description="Helical" evidence="8">
    <location>
        <begin position="57"/>
        <end position="75"/>
    </location>
</feature>
<feature type="transmembrane region" description="Helical" evidence="8">
    <location>
        <begin position="178"/>
        <end position="202"/>
    </location>
</feature>
<protein>
    <submittedName>
        <fullName evidence="10">Transporter (CPA2 family)</fullName>
    </submittedName>
</protein>
<gene>
    <name evidence="10" type="ORF">CLV39_0199</name>
</gene>
<evidence type="ECO:0000313" key="10">
    <source>
        <dbReference type="EMBL" id="RMA97582.1"/>
    </source>
</evidence>
<dbReference type="InterPro" id="IPR006153">
    <property type="entry name" value="Cation/H_exchanger_TM"/>
</dbReference>
<evidence type="ECO:0000256" key="1">
    <source>
        <dbReference type="ARBA" id="ARBA00004141"/>
    </source>
</evidence>
<dbReference type="RefSeq" id="WP_121922359.1">
    <property type="nucleotide sequence ID" value="NZ_REFO01000010.1"/>
</dbReference>
<dbReference type="Proteomes" id="UP000280842">
    <property type="component" value="Unassembled WGS sequence"/>
</dbReference>
<evidence type="ECO:0000256" key="2">
    <source>
        <dbReference type="ARBA" id="ARBA00022448"/>
    </source>
</evidence>
<comment type="subcellular location">
    <subcellularLocation>
        <location evidence="1">Membrane</location>
        <topology evidence="1">Multi-pass membrane protein</topology>
    </subcellularLocation>
</comment>
<feature type="transmembrane region" description="Helical" evidence="8">
    <location>
        <begin position="266"/>
        <end position="284"/>
    </location>
</feature>
<name>A0A3M0C3N9_9AQUI</name>
<evidence type="ECO:0000256" key="3">
    <source>
        <dbReference type="ARBA" id="ARBA00022449"/>
    </source>
</evidence>
<evidence type="ECO:0000256" key="8">
    <source>
        <dbReference type="SAM" id="Phobius"/>
    </source>
</evidence>
<keyword evidence="3" id="KW-0050">Antiport</keyword>
<keyword evidence="5 8" id="KW-1133">Transmembrane helix</keyword>
<evidence type="ECO:0000313" key="11">
    <source>
        <dbReference type="Proteomes" id="UP000280842"/>
    </source>
</evidence>
<dbReference type="Pfam" id="PF00999">
    <property type="entry name" value="Na_H_Exchanger"/>
    <property type="match status" value="1"/>
</dbReference>
<keyword evidence="11" id="KW-1185">Reference proteome</keyword>
<evidence type="ECO:0000256" key="6">
    <source>
        <dbReference type="ARBA" id="ARBA00023065"/>
    </source>
</evidence>
<feature type="transmembrane region" description="Helical" evidence="8">
    <location>
        <begin position="227"/>
        <end position="254"/>
    </location>
</feature>
<dbReference type="PANTHER" id="PTHR43562:SF1">
    <property type="entry name" value="NA(+)_H(+) ANTIPORTER YJBQ-RELATED"/>
    <property type="match status" value="1"/>
</dbReference>
<keyword evidence="4 8" id="KW-0812">Transmembrane</keyword>
<comment type="caution">
    <text evidence="10">The sequence shown here is derived from an EMBL/GenBank/DDBJ whole genome shotgun (WGS) entry which is preliminary data.</text>
</comment>
<feature type="transmembrane region" description="Helical" evidence="8">
    <location>
        <begin position="7"/>
        <end position="22"/>
    </location>
</feature>
<feature type="transmembrane region" description="Helical" evidence="8">
    <location>
        <begin position="112"/>
        <end position="130"/>
    </location>
</feature>
<evidence type="ECO:0000256" key="7">
    <source>
        <dbReference type="ARBA" id="ARBA00023136"/>
    </source>
</evidence>
<dbReference type="InterPro" id="IPR038770">
    <property type="entry name" value="Na+/solute_symporter_sf"/>
</dbReference>